<proteinExistence type="inferred from homology"/>
<keyword evidence="8 17" id="KW-0812">Transmembrane</keyword>
<dbReference type="InterPro" id="IPR004570">
    <property type="entry name" value="Phosphatidylglycerol_P_synth"/>
</dbReference>
<evidence type="ECO:0000256" key="7">
    <source>
        <dbReference type="ARBA" id="ARBA00022679"/>
    </source>
</evidence>
<evidence type="ECO:0000256" key="3">
    <source>
        <dbReference type="ARBA" id="ARBA00010441"/>
    </source>
</evidence>
<evidence type="ECO:0000256" key="8">
    <source>
        <dbReference type="ARBA" id="ARBA00022692"/>
    </source>
</evidence>
<evidence type="ECO:0000256" key="2">
    <source>
        <dbReference type="ARBA" id="ARBA00005042"/>
    </source>
</evidence>
<evidence type="ECO:0000256" key="4">
    <source>
        <dbReference type="ARBA" id="ARBA00013170"/>
    </source>
</evidence>
<protein>
    <recommendedName>
        <fullName evidence="5 15">CDP-diacylglycerol--glycerol-3-phosphate 3-phosphatidyltransferase</fullName>
        <ecNumber evidence="4 15">2.7.8.5</ecNumber>
    </recommendedName>
</protein>
<evidence type="ECO:0000313" key="19">
    <source>
        <dbReference type="Proteomes" id="UP001168167"/>
    </source>
</evidence>
<reference evidence="18" key="1">
    <citation type="submission" date="2022-08" db="EMBL/GenBank/DDBJ databases">
        <authorList>
            <person name="Dzunkova M."/>
            <person name="La Clair J."/>
            <person name="Tyml T."/>
            <person name="Doud D."/>
            <person name="Schulz F."/>
            <person name="Piquer S."/>
            <person name="Porcel Sanchis D."/>
            <person name="Osborn A."/>
            <person name="Robinson D."/>
            <person name="Louie K.B."/>
            <person name="Bowen B.P."/>
            <person name="Bowers R."/>
            <person name="Lee J."/>
            <person name="Arnau Llombart V."/>
            <person name="Diaz Villanueva W."/>
            <person name="Gosliner T."/>
            <person name="Northen T."/>
            <person name="Cheng J.-F."/>
            <person name="Burkart M.D."/>
            <person name="Woyke T."/>
        </authorList>
    </citation>
    <scope>NUCLEOTIDE SEQUENCE</scope>
    <source>
        <strain evidence="18">Df01</strain>
    </source>
</reference>
<comment type="subcellular location">
    <subcellularLocation>
        <location evidence="1">Membrane</location>
        <topology evidence="1">Multi-pass membrane protein</topology>
    </subcellularLocation>
</comment>
<keyword evidence="11 17" id="KW-0472">Membrane</keyword>
<keyword evidence="10" id="KW-0443">Lipid metabolism</keyword>
<keyword evidence="7 16" id="KW-0808">Transferase</keyword>
<dbReference type="Pfam" id="PF01066">
    <property type="entry name" value="CDP-OH_P_transf"/>
    <property type="match status" value="1"/>
</dbReference>
<feature type="transmembrane region" description="Helical" evidence="17">
    <location>
        <begin position="7"/>
        <end position="26"/>
    </location>
</feature>
<keyword evidence="19" id="KW-1185">Reference proteome</keyword>
<keyword evidence="6" id="KW-0444">Lipid biosynthesis</keyword>
<dbReference type="NCBIfam" id="TIGR00560">
    <property type="entry name" value="pgsA"/>
    <property type="match status" value="1"/>
</dbReference>
<feature type="transmembrane region" description="Helical" evidence="17">
    <location>
        <begin position="156"/>
        <end position="179"/>
    </location>
</feature>
<comment type="catalytic activity">
    <reaction evidence="14">
        <text>a CDP-1,2-diacyl-sn-glycerol + sn-glycerol 3-phosphate = a 1,2-diacyl-sn-glycero-3-phospho-(1'-sn-glycero-3'-phosphate) + CMP + H(+)</text>
        <dbReference type="Rhea" id="RHEA:12593"/>
        <dbReference type="ChEBI" id="CHEBI:15378"/>
        <dbReference type="ChEBI" id="CHEBI:57597"/>
        <dbReference type="ChEBI" id="CHEBI:58332"/>
        <dbReference type="ChEBI" id="CHEBI:60110"/>
        <dbReference type="ChEBI" id="CHEBI:60377"/>
        <dbReference type="EC" id="2.7.8.5"/>
    </reaction>
</comment>
<evidence type="ECO:0000256" key="17">
    <source>
        <dbReference type="SAM" id="Phobius"/>
    </source>
</evidence>
<evidence type="ECO:0000256" key="6">
    <source>
        <dbReference type="ARBA" id="ARBA00022516"/>
    </source>
</evidence>
<keyword evidence="12" id="KW-0594">Phospholipid biosynthesis</keyword>
<dbReference type="Gene3D" id="1.20.120.1760">
    <property type="match status" value="1"/>
</dbReference>
<evidence type="ECO:0000256" key="9">
    <source>
        <dbReference type="ARBA" id="ARBA00022989"/>
    </source>
</evidence>
<evidence type="ECO:0000256" key="10">
    <source>
        <dbReference type="ARBA" id="ARBA00023098"/>
    </source>
</evidence>
<dbReference type="InterPro" id="IPR048254">
    <property type="entry name" value="CDP_ALCOHOL_P_TRANSF_CS"/>
</dbReference>
<dbReference type="PANTHER" id="PTHR14269">
    <property type="entry name" value="CDP-DIACYLGLYCEROL--GLYCEROL-3-PHOSPHATE 3-PHOSPHATIDYLTRANSFERASE-RELATED"/>
    <property type="match status" value="1"/>
</dbReference>
<sequence>MTFSIPNLLSLFRLATAPLLALVFLVPENQNIANIAATALFLLAASTDFWDGFIARRINQSTSLGALLDLLADKLLIVTALLLLLDAERAPVGACIFIVGRELLMSALREWVAQNGKSSTVRVIAVGKWKTGLQMTAVPFLFYAGDLWALNTLAVGVWLLWAAAALSVWSMLSYCLALWRNE</sequence>
<reference evidence="18" key="2">
    <citation type="journal article" date="2023" name="Microbiome">
        <title>Synthase-selected sorting approach identifies a beta-lactone synthase in a nudibranch symbiotic bacterium.</title>
        <authorList>
            <person name="Dzunkova M."/>
            <person name="La Clair J.J."/>
            <person name="Tyml T."/>
            <person name="Doud D."/>
            <person name="Schulz F."/>
            <person name="Piquer-Esteban S."/>
            <person name="Porcel Sanchis D."/>
            <person name="Osborn A."/>
            <person name="Robinson D."/>
            <person name="Louie K.B."/>
            <person name="Bowen B.P."/>
            <person name="Bowers R.M."/>
            <person name="Lee J."/>
            <person name="Arnau V."/>
            <person name="Diaz-Villanueva W."/>
            <person name="Stepanauskas R."/>
            <person name="Gosliner T."/>
            <person name="Date S.V."/>
            <person name="Northen T.R."/>
            <person name="Cheng J.F."/>
            <person name="Burkart M.D."/>
            <person name="Woyke T."/>
        </authorList>
    </citation>
    <scope>NUCLEOTIDE SEQUENCE</scope>
    <source>
        <strain evidence="18">Df01</strain>
    </source>
</reference>
<dbReference type="InterPro" id="IPR000462">
    <property type="entry name" value="CDP-OH_P_trans"/>
</dbReference>
<comment type="pathway">
    <text evidence="2">Phospholipid metabolism; phosphatidylglycerol biosynthesis; phosphatidylglycerol from CDP-diacylglycerol: step 1/2.</text>
</comment>
<comment type="caution">
    <text evidence="18">The sequence shown here is derived from an EMBL/GenBank/DDBJ whole genome shotgun (WGS) entry which is preliminary data.</text>
</comment>
<dbReference type="Proteomes" id="UP001168167">
    <property type="component" value="Unassembled WGS sequence"/>
</dbReference>
<evidence type="ECO:0000256" key="11">
    <source>
        <dbReference type="ARBA" id="ARBA00023136"/>
    </source>
</evidence>
<dbReference type="InterPro" id="IPR050324">
    <property type="entry name" value="CDP-alcohol_PTase-I"/>
</dbReference>
<keyword evidence="9 17" id="KW-1133">Transmembrane helix</keyword>
<evidence type="ECO:0000256" key="14">
    <source>
        <dbReference type="ARBA" id="ARBA00048586"/>
    </source>
</evidence>
<dbReference type="PANTHER" id="PTHR14269:SF62">
    <property type="entry name" value="CDP-DIACYLGLYCEROL--GLYCEROL-3-PHOSPHATE 3-PHOSPHATIDYLTRANSFERASE 1, CHLOROPLASTIC"/>
    <property type="match status" value="1"/>
</dbReference>
<dbReference type="EC" id="2.7.8.5" evidence="4 15"/>
<evidence type="ECO:0000256" key="13">
    <source>
        <dbReference type="ARBA" id="ARBA00023264"/>
    </source>
</evidence>
<dbReference type="PIRSF" id="PIRSF000847">
    <property type="entry name" value="Phos_ph_gly_syn"/>
    <property type="match status" value="1"/>
</dbReference>
<evidence type="ECO:0000256" key="16">
    <source>
        <dbReference type="RuleBase" id="RU003750"/>
    </source>
</evidence>
<comment type="similarity">
    <text evidence="3 16">Belongs to the CDP-alcohol phosphatidyltransferase class-I family.</text>
</comment>
<accession>A0ABT7QK09</accession>
<name>A0ABT7QK09_9GAMM</name>
<organism evidence="18 19">
    <name type="scientific">Candidatus Doriopsillibacter californiensis</name>
    <dbReference type="NCBI Taxonomy" id="2970740"/>
    <lineage>
        <taxon>Bacteria</taxon>
        <taxon>Pseudomonadati</taxon>
        <taxon>Pseudomonadota</taxon>
        <taxon>Gammaproteobacteria</taxon>
        <taxon>Candidatus Tethybacterales</taxon>
        <taxon>Candidatus Persebacteraceae</taxon>
        <taxon>Candidatus Doriopsillibacter</taxon>
    </lineage>
</organism>
<evidence type="ECO:0000256" key="15">
    <source>
        <dbReference type="NCBIfam" id="TIGR00560"/>
    </source>
</evidence>
<dbReference type="GO" id="GO:0008444">
    <property type="term" value="F:CDP-diacylglycerol-glycerol-3-phosphate 3-phosphatidyltransferase activity"/>
    <property type="evidence" value="ECO:0007669"/>
    <property type="project" value="UniProtKB-EC"/>
</dbReference>
<feature type="transmembrane region" description="Helical" evidence="17">
    <location>
        <begin position="32"/>
        <end position="54"/>
    </location>
</feature>
<gene>
    <name evidence="18" type="primary">pgsA</name>
    <name evidence="18" type="ORF">NQX30_01380</name>
</gene>
<evidence type="ECO:0000256" key="12">
    <source>
        <dbReference type="ARBA" id="ARBA00023209"/>
    </source>
</evidence>
<evidence type="ECO:0000313" key="18">
    <source>
        <dbReference type="EMBL" id="MDM5147039.1"/>
    </source>
</evidence>
<keyword evidence="13" id="KW-1208">Phospholipid metabolism</keyword>
<dbReference type="EMBL" id="JANQAO010000001">
    <property type="protein sequence ID" value="MDM5147039.1"/>
    <property type="molecule type" value="Genomic_DNA"/>
</dbReference>
<evidence type="ECO:0000256" key="1">
    <source>
        <dbReference type="ARBA" id="ARBA00004141"/>
    </source>
</evidence>
<evidence type="ECO:0000256" key="5">
    <source>
        <dbReference type="ARBA" id="ARBA00014944"/>
    </source>
</evidence>
<dbReference type="PROSITE" id="PS00379">
    <property type="entry name" value="CDP_ALCOHOL_P_TRANSF"/>
    <property type="match status" value="1"/>
</dbReference>
<dbReference type="InterPro" id="IPR043130">
    <property type="entry name" value="CDP-OH_PTrfase_TM_dom"/>
</dbReference>